<dbReference type="Pfam" id="PF00194">
    <property type="entry name" value="Carb_anhydrase"/>
    <property type="match status" value="1"/>
</dbReference>
<dbReference type="InterPro" id="IPR036398">
    <property type="entry name" value="CA_dom_sf"/>
</dbReference>
<dbReference type="SUPFAM" id="SSF51069">
    <property type="entry name" value="Carbonic anhydrase"/>
    <property type="match status" value="1"/>
</dbReference>
<feature type="signal peptide" evidence="8">
    <location>
        <begin position="1"/>
        <end position="20"/>
    </location>
</feature>
<sequence>MNGQFLHICWVATLSAWVSAVANGLSPGDLAADSECESSFPESSERACAVSALQTRAKVTSFSTANSQDVAKGVESEKLLPWNYHAFQQGDWPRMYPLCEGNPNPDHPNNQFQSPIDIPSRGPHEPTDERLSLNGWGCTQAVFQLLHDYLEVNFADAGCTNLTATWKGTTYTLVQLHFHMMSEVQLDGKKFMGEMHMVHSASDGSPLVIGTFLDLPQSAEDMGNGYVHDMFLACTDIVNGLNLSRLVSAYEFGRYDVINPYFLQRAGNKFYSYPGSLTTPPCTPGVEWISMAEPILVSQPDFDIYHAFLSNRLRNGTQNSYGFDDRPPQPLNNRTIVIGEIK</sequence>
<reference evidence="10" key="1">
    <citation type="submission" date="2021-02" db="EMBL/GenBank/DDBJ databases">
        <authorList>
            <person name="Dougan E. K."/>
            <person name="Rhodes N."/>
            <person name="Thang M."/>
            <person name="Chan C."/>
        </authorList>
    </citation>
    <scope>NUCLEOTIDE SEQUENCE</scope>
</reference>
<evidence type="ECO:0000256" key="8">
    <source>
        <dbReference type="SAM" id="SignalP"/>
    </source>
</evidence>
<accession>A0A813FKM3</accession>
<dbReference type="GO" id="GO:0004089">
    <property type="term" value="F:carbonate dehydratase activity"/>
    <property type="evidence" value="ECO:0007669"/>
    <property type="project" value="UniProtKB-EC"/>
</dbReference>
<dbReference type="Proteomes" id="UP000654075">
    <property type="component" value="Unassembled WGS sequence"/>
</dbReference>
<dbReference type="AlphaFoldDB" id="A0A813FKM3"/>
<dbReference type="EC" id="4.2.1.1" evidence="2"/>
<feature type="region of interest" description="Disordered" evidence="7">
    <location>
        <begin position="100"/>
        <end position="128"/>
    </location>
</feature>
<comment type="similarity">
    <text evidence="1">Belongs to the alpha-carbonic anhydrase family.</text>
</comment>
<dbReference type="GO" id="GO:0008270">
    <property type="term" value="F:zinc ion binding"/>
    <property type="evidence" value="ECO:0007669"/>
    <property type="project" value="InterPro"/>
</dbReference>
<evidence type="ECO:0000256" key="5">
    <source>
        <dbReference type="ARBA" id="ARBA00023239"/>
    </source>
</evidence>
<evidence type="ECO:0000313" key="11">
    <source>
        <dbReference type="Proteomes" id="UP000654075"/>
    </source>
</evidence>
<keyword evidence="11" id="KW-1185">Reference proteome</keyword>
<dbReference type="InterPro" id="IPR041891">
    <property type="entry name" value="Alpha_CA_prokaryot-like"/>
</dbReference>
<evidence type="ECO:0000256" key="1">
    <source>
        <dbReference type="ARBA" id="ARBA00010718"/>
    </source>
</evidence>
<dbReference type="CDD" id="cd03124">
    <property type="entry name" value="alpha_CA_prokaryotic_like"/>
    <property type="match status" value="1"/>
</dbReference>
<dbReference type="Gene3D" id="3.10.200.10">
    <property type="entry name" value="Alpha carbonic anhydrase"/>
    <property type="match status" value="1"/>
</dbReference>
<evidence type="ECO:0000256" key="7">
    <source>
        <dbReference type="SAM" id="MobiDB-lite"/>
    </source>
</evidence>
<keyword evidence="8" id="KW-0732">Signal</keyword>
<feature type="domain" description="Alpha-carbonic anhydrase" evidence="9">
    <location>
        <begin position="80"/>
        <end position="340"/>
    </location>
</feature>
<gene>
    <name evidence="10" type="ORF">PGLA1383_LOCUS32024</name>
</gene>
<keyword evidence="4" id="KW-0862">Zinc</keyword>
<evidence type="ECO:0000256" key="3">
    <source>
        <dbReference type="ARBA" id="ARBA00022723"/>
    </source>
</evidence>
<evidence type="ECO:0000256" key="6">
    <source>
        <dbReference type="ARBA" id="ARBA00048348"/>
    </source>
</evidence>
<comment type="catalytic activity">
    <reaction evidence="6">
        <text>hydrogencarbonate + H(+) = CO2 + H2O</text>
        <dbReference type="Rhea" id="RHEA:10748"/>
        <dbReference type="ChEBI" id="CHEBI:15377"/>
        <dbReference type="ChEBI" id="CHEBI:15378"/>
        <dbReference type="ChEBI" id="CHEBI:16526"/>
        <dbReference type="ChEBI" id="CHEBI:17544"/>
        <dbReference type="EC" id="4.2.1.1"/>
    </reaction>
</comment>
<dbReference type="InterPro" id="IPR023561">
    <property type="entry name" value="Carbonic_anhydrase_a-class"/>
</dbReference>
<feature type="chain" id="PRO_5032351356" description="carbonic anhydrase" evidence="8">
    <location>
        <begin position="21"/>
        <end position="342"/>
    </location>
</feature>
<dbReference type="OrthoDB" id="429145at2759"/>
<dbReference type="InterPro" id="IPR001148">
    <property type="entry name" value="CA_dom"/>
</dbReference>
<evidence type="ECO:0000256" key="2">
    <source>
        <dbReference type="ARBA" id="ARBA00012925"/>
    </source>
</evidence>
<evidence type="ECO:0000256" key="4">
    <source>
        <dbReference type="ARBA" id="ARBA00022833"/>
    </source>
</evidence>
<proteinExistence type="inferred from homology"/>
<evidence type="ECO:0000259" key="9">
    <source>
        <dbReference type="PROSITE" id="PS51144"/>
    </source>
</evidence>
<organism evidence="10 11">
    <name type="scientific">Polarella glacialis</name>
    <name type="common">Dinoflagellate</name>
    <dbReference type="NCBI Taxonomy" id="89957"/>
    <lineage>
        <taxon>Eukaryota</taxon>
        <taxon>Sar</taxon>
        <taxon>Alveolata</taxon>
        <taxon>Dinophyceae</taxon>
        <taxon>Suessiales</taxon>
        <taxon>Suessiaceae</taxon>
        <taxon>Polarella</taxon>
    </lineage>
</organism>
<dbReference type="PANTHER" id="PTHR18952:SF265">
    <property type="entry name" value="CARBONIC ANHYDRASE"/>
    <property type="match status" value="1"/>
</dbReference>
<dbReference type="PANTHER" id="PTHR18952">
    <property type="entry name" value="CARBONIC ANHYDRASE"/>
    <property type="match status" value="1"/>
</dbReference>
<dbReference type="PROSITE" id="PS51144">
    <property type="entry name" value="ALPHA_CA_2"/>
    <property type="match status" value="1"/>
</dbReference>
<dbReference type="EMBL" id="CAJNNV010025400">
    <property type="protein sequence ID" value="CAE8614296.1"/>
    <property type="molecule type" value="Genomic_DNA"/>
</dbReference>
<keyword evidence="3" id="KW-0479">Metal-binding</keyword>
<evidence type="ECO:0000313" key="10">
    <source>
        <dbReference type="EMBL" id="CAE8614296.1"/>
    </source>
</evidence>
<comment type="caution">
    <text evidence="10">The sequence shown here is derived from an EMBL/GenBank/DDBJ whole genome shotgun (WGS) entry which is preliminary data.</text>
</comment>
<dbReference type="SMART" id="SM01057">
    <property type="entry name" value="Carb_anhydrase"/>
    <property type="match status" value="1"/>
</dbReference>
<name>A0A813FKM3_POLGL</name>
<protein>
    <recommendedName>
        <fullName evidence="2">carbonic anhydrase</fullName>
        <ecNumber evidence="2">4.2.1.1</ecNumber>
    </recommendedName>
</protein>
<keyword evidence="5" id="KW-0456">Lyase</keyword>